<feature type="compositionally biased region" description="Polar residues" evidence="1">
    <location>
        <begin position="355"/>
        <end position="365"/>
    </location>
</feature>
<proteinExistence type="predicted"/>
<dbReference type="InterPro" id="IPR001347">
    <property type="entry name" value="SIS_dom"/>
</dbReference>
<sequence length="637" mass="68723">MARPYRSEMAELSATLDWVNSADISDLVTCLERGMSRPIVAVGSGGSLSAAYHLARLHRTFALEPSAALTPYQFRTEPIQHDSHCWIFSAGGSNVDVVAAVSAARRAEVAAVNVVTVRSRSALSRVASADPVVRFHHLGIPSKKDGFLATNSLLAFCAVTTRAYLQLEGREEEWHAISKLLEENLGETYRGGWREAALSAAGREHLVVLHDANTSLGAFDLESKLIEAGIVGVQLADYRHFAHGRHHWLAKNGSNSGVLALVSDSDRSLARRTTRLLPTDLPTAVIDIPGEREAAQLTSILAAFHITEALGFARGIDPGQPGVPDFGRKLYGLPLGKPQARSRSQMSIARKEQQRPTPKSSDLRQSSAEALAAAYRAFEMNLANTALGGIVFDYDGTIVDTPDRFQPPRDDVTAELIRILSGGLPLGIATGRGRSAGSDLRQVIPEDLWSLVTVGYYNGAEIRELGDTQPLAGVEQPAGPLALLHDQLRGDGGGLKLTLRRHQLTVQAEGGLSEDRLWESVQAVVAEQGLTSLRVVRSSHSIDVLDSDASKLNVVAAVASHAKTNDILRIGDRGCWPGNDHEMLASPLGLSVEQVSPDLARCWNIAPEALRGSRATLYYLRSVEVQDGLGRFRVEGE</sequence>
<evidence type="ECO:0000259" key="2">
    <source>
        <dbReference type="PROSITE" id="PS51464"/>
    </source>
</evidence>
<feature type="region of interest" description="Disordered" evidence="1">
    <location>
        <begin position="337"/>
        <end position="365"/>
    </location>
</feature>
<dbReference type="InterPro" id="IPR046348">
    <property type="entry name" value="SIS_dom_sf"/>
</dbReference>
<dbReference type="PROSITE" id="PS51464">
    <property type="entry name" value="SIS"/>
    <property type="match status" value="1"/>
</dbReference>
<feature type="domain" description="SIS" evidence="2">
    <location>
        <begin position="27"/>
        <end position="187"/>
    </location>
</feature>
<accession>A0A2Y9BPF8</accession>
<dbReference type="AlphaFoldDB" id="A0A2Y9BPF8"/>
<dbReference type="Gene3D" id="3.40.50.1000">
    <property type="entry name" value="HAD superfamily/HAD-like"/>
    <property type="match status" value="1"/>
</dbReference>
<name>A0A2Y9BPF8_9MICO</name>
<evidence type="ECO:0000313" key="3">
    <source>
        <dbReference type="EMBL" id="SSA58970.1"/>
    </source>
</evidence>
<dbReference type="GO" id="GO:0097367">
    <property type="term" value="F:carbohydrate derivative binding"/>
    <property type="evidence" value="ECO:0007669"/>
    <property type="project" value="InterPro"/>
</dbReference>
<keyword evidence="3" id="KW-0413">Isomerase</keyword>
<gene>
    <name evidence="3" type="ORF">SAMN04489750_3774</name>
</gene>
<dbReference type="Gene3D" id="3.40.50.10490">
    <property type="entry name" value="Glucose-6-phosphate isomerase like protein, domain 1"/>
    <property type="match status" value="1"/>
</dbReference>
<dbReference type="GO" id="GO:0016853">
    <property type="term" value="F:isomerase activity"/>
    <property type="evidence" value="ECO:0007669"/>
    <property type="project" value="UniProtKB-KW"/>
</dbReference>
<dbReference type="GO" id="GO:1901135">
    <property type="term" value="P:carbohydrate derivative metabolic process"/>
    <property type="evidence" value="ECO:0007669"/>
    <property type="project" value="InterPro"/>
</dbReference>
<dbReference type="Gene3D" id="3.90.1070.10">
    <property type="match status" value="1"/>
</dbReference>
<evidence type="ECO:0000256" key="1">
    <source>
        <dbReference type="SAM" id="MobiDB-lite"/>
    </source>
</evidence>
<dbReference type="InterPro" id="IPR023214">
    <property type="entry name" value="HAD_sf"/>
</dbReference>
<keyword evidence="4" id="KW-1185">Reference proteome</keyword>
<dbReference type="Proteomes" id="UP000250028">
    <property type="component" value="Unassembled WGS sequence"/>
</dbReference>
<evidence type="ECO:0000313" key="4">
    <source>
        <dbReference type="Proteomes" id="UP000250028"/>
    </source>
</evidence>
<organism evidence="3 4">
    <name type="scientific">Branchiibius hedensis</name>
    <dbReference type="NCBI Taxonomy" id="672460"/>
    <lineage>
        <taxon>Bacteria</taxon>
        <taxon>Bacillati</taxon>
        <taxon>Actinomycetota</taxon>
        <taxon>Actinomycetes</taxon>
        <taxon>Micrococcales</taxon>
        <taxon>Dermacoccaceae</taxon>
        <taxon>Branchiibius</taxon>
    </lineage>
</organism>
<dbReference type="InterPro" id="IPR036412">
    <property type="entry name" value="HAD-like_sf"/>
</dbReference>
<protein>
    <submittedName>
        <fullName evidence="3">Fructoselysine-6-P-deglycase FrlB with duplicated sugar isomerase (SIS) domain</fullName>
    </submittedName>
</protein>
<reference evidence="4" key="1">
    <citation type="submission" date="2016-10" db="EMBL/GenBank/DDBJ databases">
        <authorList>
            <person name="Varghese N."/>
            <person name="Submissions S."/>
        </authorList>
    </citation>
    <scope>NUCLEOTIDE SEQUENCE [LARGE SCALE GENOMIC DNA]</scope>
    <source>
        <strain evidence="4">DSM 22951</strain>
    </source>
</reference>
<dbReference type="SUPFAM" id="SSF56784">
    <property type="entry name" value="HAD-like"/>
    <property type="match status" value="1"/>
</dbReference>
<dbReference type="SUPFAM" id="SSF53697">
    <property type="entry name" value="SIS domain"/>
    <property type="match status" value="1"/>
</dbReference>
<dbReference type="EMBL" id="UESZ01000002">
    <property type="protein sequence ID" value="SSA58970.1"/>
    <property type="molecule type" value="Genomic_DNA"/>
</dbReference>